<evidence type="ECO:0000256" key="1">
    <source>
        <dbReference type="SAM" id="MobiDB-lite"/>
    </source>
</evidence>
<gene>
    <name evidence="2" type="ORF">TIFTF001_054358</name>
</gene>
<comment type="caution">
    <text evidence="2">The sequence shown here is derived from an EMBL/GenBank/DDBJ whole genome shotgun (WGS) entry which is preliminary data.</text>
</comment>
<feature type="region of interest" description="Disordered" evidence="1">
    <location>
        <begin position="1"/>
        <end position="34"/>
    </location>
</feature>
<feature type="compositionally biased region" description="Basic residues" evidence="1">
    <location>
        <begin position="16"/>
        <end position="29"/>
    </location>
</feature>
<reference evidence="2" key="1">
    <citation type="submission" date="2023-07" db="EMBL/GenBank/DDBJ databases">
        <title>draft genome sequence of fig (Ficus carica).</title>
        <authorList>
            <person name="Takahashi T."/>
            <person name="Nishimura K."/>
        </authorList>
    </citation>
    <scope>NUCLEOTIDE SEQUENCE</scope>
</reference>
<proteinExistence type="predicted"/>
<evidence type="ECO:0000313" key="2">
    <source>
        <dbReference type="EMBL" id="GMN73779.1"/>
    </source>
</evidence>
<name>A0AA88EF54_FICCA</name>
<accession>A0AA88EF54</accession>
<dbReference type="AlphaFoldDB" id="A0AA88EF54"/>
<dbReference type="EMBL" id="BTGU01014465">
    <property type="protein sequence ID" value="GMN73779.1"/>
    <property type="molecule type" value="Genomic_DNA"/>
</dbReference>
<protein>
    <submittedName>
        <fullName evidence="2">Uncharacterized protein</fullName>
    </submittedName>
</protein>
<evidence type="ECO:0000313" key="3">
    <source>
        <dbReference type="Proteomes" id="UP001187192"/>
    </source>
</evidence>
<sequence length="41" mass="4599">MRGTPMAALRQTGSSKRNKRKMKKKKGKLGAKVGGWLWRGL</sequence>
<keyword evidence="3" id="KW-1185">Reference proteome</keyword>
<dbReference type="Proteomes" id="UP001187192">
    <property type="component" value="Unassembled WGS sequence"/>
</dbReference>
<organism evidence="2 3">
    <name type="scientific">Ficus carica</name>
    <name type="common">Common fig</name>
    <dbReference type="NCBI Taxonomy" id="3494"/>
    <lineage>
        <taxon>Eukaryota</taxon>
        <taxon>Viridiplantae</taxon>
        <taxon>Streptophyta</taxon>
        <taxon>Embryophyta</taxon>
        <taxon>Tracheophyta</taxon>
        <taxon>Spermatophyta</taxon>
        <taxon>Magnoliopsida</taxon>
        <taxon>eudicotyledons</taxon>
        <taxon>Gunneridae</taxon>
        <taxon>Pentapetalae</taxon>
        <taxon>rosids</taxon>
        <taxon>fabids</taxon>
        <taxon>Rosales</taxon>
        <taxon>Moraceae</taxon>
        <taxon>Ficeae</taxon>
        <taxon>Ficus</taxon>
    </lineage>
</organism>